<evidence type="ECO:0000259" key="11">
    <source>
        <dbReference type="PROSITE" id="PS50011"/>
    </source>
</evidence>
<dbReference type="PANTHER" id="PTHR43895">
    <property type="entry name" value="CALCIUM/CALMODULIN-DEPENDENT PROTEIN KINASE KINASE-RELATED"/>
    <property type="match status" value="1"/>
</dbReference>
<dbReference type="VEuPathDB" id="TriTrypDB:ADEAN_000981900"/>
<comment type="catalytic activity">
    <reaction evidence="8">
        <text>L-seryl-[protein] + ATP = O-phospho-L-seryl-[protein] + ADP + H(+)</text>
        <dbReference type="Rhea" id="RHEA:17989"/>
        <dbReference type="Rhea" id="RHEA-COMP:9863"/>
        <dbReference type="Rhea" id="RHEA-COMP:11604"/>
        <dbReference type="ChEBI" id="CHEBI:15378"/>
        <dbReference type="ChEBI" id="CHEBI:29999"/>
        <dbReference type="ChEBI" id="CHEBI:30616"/>
        <dbReference type="ChEBI" id="CHEBI:83421"/>
        <dbReference type="ChEBI" id="CHEBI:456216"/>
        <dbReference type="EC" id="2.7.11.1"/>
    </reaction>
</comment>
<dbReference type="Proteomes" id="UP000515908">
    <property type="component" value="Chromosome 25"/>
</dbReference>
<comment type="catalytic activity">
    <reaction evidence="7">
        <text>L-threonyl-[protein] + ATP = O-phospho-L-threonyl-[protein] + ADP + H(+)</text>
        <dbReference type="Rhea" id="RHEA:46608"/>
        <dbReference type="Rhea" id="RHEA-COMP:11060"/>
        <dbReference type="Rhea" id="RHEA-COMP:11605"/>
        <dbReference type="ChEBI" id="CHEBI:15378"/>
        <dbReference type="ChEBI" id="CHEBI:30013"/>
        <dbReference type="ChEBI" id="CHEBI:30616"/>
        <dbReference type="ChEBI" id="CHEBI:61977"/>
        <dbReference type="ChEBI" id="CHEBI:456216"/>
        <dbReference type="EC" id="2.7.11.1"/>
    </reaction>
</comment>
<dbReference type="InterPro" id="IPR017441">
    <property type="entry name" value="Protein_kinase_ATP_BS"/>
</dbReference>
<dbReference type="PANTHER" id="PTHR43895:SF32">
    <property type="entry name" value="SERINE_THREONINE-PROTEIN KINASE CHK1"/>
    <property type="match status" value="1"/>
</dbReference>
<protein>
    <recommendedName>
        <fullName evidence="1">non-specific serine/threonine protein kinase</fullName>
        <ecNumber evidence="1">2.7.11.1</ecNumber>
    </recommendedName>
</protein>
<keyword evidence="2 10" id="KW-0723">Serine/threonine-protein kinase</keyword>
<feature type="binding site" evidence="9">
    <location>
        <position position="51"/>
    </location>
    <ligand>
        <name>ATP</name>
        <dbReference type="ChEBI" id="CHEBI:30616"/>
    </ligand>
</feature>
<dbReference type="GO" id="GO:0005524">
    <property type="term" value="F:ATP binding"/>
    <property type="evidence" value="ECO:0007669"/>
    <property type="project" value="UniProtKB-UniRule"/>
</dbReference>
<dbReference type="FunFam" id="1.10.510.10:FF:000571">
    <property type="entry name" value="Maternal embryonic leucine zipper kinase"/>
    <property type="match status" value="1"/>
</dbReference>
<evidence type="ECO:0000256" key="7">
    <source>
        <dbReference type="ARBA" id="ARBA00047899"/>
    </source>
</evidence>
<dbReference type="Gene3D" id="1.10.510.10">
    <property type="entry name" value="Transferase(Phosphotransferase) domain 1"/>
    <property type="match status" value="1"/>
</dbReference>
<proteinExistence type="inferred from homology"/>
<dbReference type="SUPFAM" id="SSF56112">
    <property type="entry name" value="Protein kinase-like (PK-like)"/>
    <property type="match status" value="1"/>
</dbReference>
<dbReference type="EC" id="2.7.11.1" evidence="1"/>
<feature type="domain" description="Protein kinase" evidence="11">
    <location>
        <begin position="18"/>
        <end position="268"/>
    </location>
</feature>
<dbReference type="InterPro" id="IPR008271">
    <property type="entry name" value="Ser/Thr_kinase_AS"/>
</dbReference>
<dbReference type="InterPro" id="IPR000719">
    <property type="entry name" value="Prot_kinase_dom"/>
</dbReference>
<evidence type="ECO:0000256" key="4">
    <source>
        <dbReference type="ARBA" id="ARBA00022741"/>
    </source>
</evidence>
<evidence type="ECO:0000256" key="9">
    <source>
        <dbReference type="PROSITE-ProRule" id="PRU10141"/>
    </source>
</evidence>
<dbReference type="PROSITE" id="PS00107">
    <property type="entry name" value="PROTEIN_KINASE_ATP"/>
    <property type="match status" value="1"/>
</dbReference>
<name>A0A7G2CSH8_9TRYP</name>
<dbReference type="InterPro" id="IPR011009">
    <property type="entry name" value="Kinase-like_dom_sf"/>
</dbReference>
<evidence type="ECO:0000313" key="13">
    <source>
        <dbReference type="Proteomes" id="UP000515908"/>
    </source>
</evidence>
<evidence type="ECO:0000256" key="10">
    <source>
        <dbReference type="RuleBase" id="RU000304"/>
    </source>
</evidence>
<evidence type="ECO:0000256" key="3">
    <source>
        <dbReference type="ARBA" id="ARBA00022679"/>
    </source>
</evidence>
<dbReference type="GO" id="GO:0007165">
    <property type="term" value="P:signal transduction"/>
    <property type="evidence" value="ECO:0007669"/>
    <property type="project" value="TreeGrafter"/>
</dbReference>
<dbReference type="SMART" id="SM00220">
    <property type="entry name" value="S_TKc"/>
    <property type="match status" value="1"/>
</dbReference>
<organism evidence="12 13">
    <name type="scientific">Angomonas deanei</name>
    <dbReference type="NCBI Taxonomy" id="59799"/>
    <lineage>
        <taxon>Eukaryota</taxon>
        <taxon>Discoba</taxon>
        <taxon>Euglenozoa</taxon>
        <taxon>Kinetoplastea</taxon>
        <taxon>Metakinetoplastina</taxon>
        <taxon>Trypanosomatida</taxon>
        <taxon>Trypanosomatidae</taxon>
        <taxon>Strigomonadinae</taxon>
        <taxon>Angomonas</taxon>
    </lineage>
</organism>
<evidence type="ECO:0000256" key="6">
    <source>
        <dbReference type="ARBA" id="ARBA00022840"/>
    </source>
</evidence>
<dbReference type="PROSITE" id="PS50011">
    <property type="entry name" value="PROTEIN_KINASE_DOM"/>
    <property type="match status" value="1"/>
</dbReference>
<keyword evidence="13" id="KW-1185">Reference proteome</keyword>
<dbReference type="EMBL" id="LR877169">
    <property type="protein sequence ID" value="CAD2222279.1"/>
    <property type="molecule type" value="Genomic_DNA"/>
</dbReference>
<sequence length="271" mass="30704">MSSEDKKASIEGKKVGEYTIGKKIGSGNFATVYECKNSKGQRFALKDLAKKSISDEKMEQQLLREICILATVKHKNVLQLVDMMQSTNHIYIVMELVTGGELFDLIVKNKKLTEADARTYLGQLLDGLEAMQRHNIAHRDIKPENLLLDEKGMLKISDFGLGNVQGGNVLQTICGTPNYVAPEVLSERGYNGFSADIWSCGVLLYVMVSGTMPFEDRNMNKLLMQIQKGVYRPLTSVSKECQDLMARMMQTDPRKRICMEDIRRHPWMKMK</sequence>
<evidence type="ECO:0000256" key="1">
    <source>
        <dbReference type="ARBA" id="ARBA00012513"/>
    </source>
</evidence>
<evidence type="ECO:0000313" key="12">
    <source>
        <dbReference type="EMBL" id="CAD2222279.1"/>
    </source>
</evidence>
<evidence type="ECO:0000256" key="8">
    <source>
        <dbReference type="ARBA" id="ARBA00048679"/>
    </source>
</evidence>
<comment type="similarity">
    <text evidence="10">Belongs to the protein kinase superfamily.</text>
</comment>
<dbReference type="AlphaFoldDB" id="A0A7G2CSH8"/>
<gene>
    <name evidence="12" type="ORF">ADEAN_000981900</name>
</gene>
<dbReference type="PROSITE" id="PS00108">
    <property type="entry name" value="PROTEIN_KINASE_ST"/>
    <property type="match status" value="1"/>
</dbReference>
<dbReference type="Pfam" id="PF00069">
    <property type="entry name" value="Pkinase"/>
    <property type="match status" value="1"/>
</dbReference>
<evidence type="ECO:0000256" key="5">
    <source>
        <dbReference type="ARBA" id="ARBA00022777"/>
    </source>
</evidence>
<reference evidence="12 13" key="1">
    <citation type="submission" date="2020-08" db="EMBL/GenBank/DDBJ databases">
        <authorList>
            <person name="Newling K."/>
            <person name="Davey J."/>
            <person name="Forrester S."/>
        </authorList>
    </citation>
    <scope>NUCLEOTIDE SEQUENCE [LARGE SCALE GENOMIC DNA]</scope>
    <source>
        <strain evidence="13">Crithidia deanei Carvalho (ATCC PRA-265)</strain>
    </source>
</reference>
<dbReference type="FunFam" id="3.30.200.20:FF:000042">
    <property type="entry name" value="Aurora kinase A"/>
    <property type="match status" value="1"/>
</dbReference>
<dbReference type="GO" id="GO:0004674">
    <property type="term" value="F:protein serine/threonine kinase activity"/>
    <property type="evidence" value="ECO:0007669"/>
    <property type="project" value="UniProtKB-KW"/>
</dbReference>
<keyword evidence="4 9" id="KW-0547">Nucleotide-binding</keyword>
<keyword evidence="5 12" id="KW-0418">Kinase</keyword>
<dbReference type="CDD" id="cd14003">
    <property type="entry name" value="STKc_AMPK-like"/>
    <property type="match status" value="1"/>
</dbReference>
<keyword evidence="3" id="KW-0808">Transferase</keyword>
<dbReference type="PIRSF" id="PIRSF000654">
    <property type="entry name" value="Integrin-linked_kinase"/>
    <property type="match status" value="1"/>
</dbReference>
<evidence type="ECO:0000256" key="2">
    <source>
        <dbReference type="ARBA" id="ARBA00022527"/>
    </source>
</evidence>
<accession>A0A7G2CSH8</accession>
<keyword evidence="6 9" id="KW-0067">ATP-binding</keyword>